<dbReference type="Proteomes" id="UP000019441">
    <property type="component" value="Chromosome"/>
</dbReference>
<gene>
    <name evidence="1" type="ORF">AF91_12165</name>
</gene>
<dbReference type="KEGG" id="lpq:AF91_12165"/>
<evidence type="ECO:0000313" key="1">
    <source>
        <dbReference type="EMBL" id="AHJ34472.1"/>
    </source>
</evidence>
<proteinExistence type="predicted"/>
<organism evidence="1 2">
    <name type="scientific">Lacticaseibacillus paracasei N1115</name>
    <dbReference type="NCBI Taxonomy" id="1446494"/>
    <lineage>
        <taxon>Bacteria</taxon>
        <taxon>Bacillati</taxon>
        <taxon>Bacillota</taxon>
        <taxon>Bacilli</taxon>
        <taxon>Lactobacillales</taxon>
        <taxon>Lactobacillaceae</taxon>
        <taxon>Lacticaseibacillus</taxon>
    </lineage>
</organism>
<dbReference type="AlphaFoldDB" id="A0A806LJS9"/>
<reference evidence="1 2" key="1">
    <citation type="journal article" date="2014" name="Genome Announc.">
        <title>Whole Genome Sequence of the Probiotic Strain Lactobacillus paracasei N1115, Isolated from Traditional Chinese Fermented Milk.</title>
        <authorList>
            <person name="Wang S."/>
            <person name="Zhu H."/>
            <person name="He F."/>
            <person name="Luo Y."/>
            <person name="Kang Z."/>
            <person name="Lu C."/>
            <person name="Feng L."/>
            <person name="Lu X."/>
            <person name="Xue Y."/>
            <person name="Wang H."/>
        </authorList>
    </citation>
    <scope>NUCLEOTIDE SEQUENCE [LARGE SCALE GENOMIC DNA]</scope>
    <source>
        <strain evidence="1 2">N1115</strain>
    </source>
</reference>
<accession>A0A806LJS9</accession>
<name>A0A806LJS9_LACPA</name>
<sequence length="29" mass="3363">MTLRLMMIRIGLKRSVANRYAFGFYLVAA</sequence>
<evidence type="ECO:0000313" key="2">
    <source>
        <dbReference type="Proteomes" id="UP000019441"/>
    </source>
</evidence>
<dbReference type="EMBL" id="CP007122">
    <property type="protein sequence ID" value="AHJ34472.1"/>
    <property type="molecule type" value="Genomic_DNA"/>
</dbReference>
<protein>
    <submittedName>
        <fullName evidence="1">Uncharacterized protein</fullName>
    </submittedName>
</protein>